<keyword evidence="2" id="KW-0378">Hydrolase</keyword>
<dbReference type="InterPro" id="IPR036397">
    <property type="entry name" value="RNaseH_sf"/>
</dbReference>
<keyword evidence="3" id="KW-0269">Exonuclease</keyword>
<dbReference type="PANTHER" id="PTHR30231:SF4">
    <property type="entry name" value="PROTEIN NEN2"/>
    <property type="match status" value="1"/>
</dbReference>
<evidence type="ECO:0000256" key="2">
    <source>
        <dbReference type="ARBA" id="ARBA00022801"/>
    </source>
</evidence>
<dbReference type="NCBIfam" id="TIGR00573">
    <property type="entry name" value="dnaq"/>
    <property type="match status" value="1"/>
</dbReference>
<evidence type="ECO:0000259" key="4">
    <source>
        <dbReference type="SMART" id="SM00479"/>
    </source>
</evidence>
<sequence>MANEPWRMIRNLFGGLSKENSQHLAYIRQLQREIAANDIMNMPLRRLNAVVFDIETTGFYPDKGDQILSIGAVKIQNGELLENESFYTLIHSSKTLSEEIVLLTGIKQEHLADAPKISDALMLFFKYVKDLPLIAHHSSHEKKFMQQVCWANFKTPFRHRLFDTSFLYRLVEQEESSIKLEDCCKRHGIEVYNRHHALGDAILTAKLWLKYCQDVETLGCQNMNDVYEMLAKK</sequence>
<dbReference type="Pfam" id="PF00929">
    <property type="entry name" value="RNase_T"/>
    <property type="match status" value="1"/>
</dbReference>
<dbReference type="Proteomes" id="UP000679247">
    <property type="component" value="Chromosome"/>
</dbReference>
<accession>A0ABX8FG69</accession>
<evidence type="ECO:0000313" key="5">
    <source>
        <dbReference type="EMBL" id="QVY63026.1"/>
    </source>
</evidence>
<evidence type="ECO:0000256" key="3">
    <source>
        <dbReference type="ARBA" id="ARBA00022839"/>
    </source>
</evidence>
<keyword evidence="1" id="KW-0540">Nuclease</keyword>
<dbReference type="InterPro" id="IPR013520">
    <property type="entry name" value="Ribonucl_H"/>
</dbReference>
<name>A0ABX8FG69_9BACI</name>
<dbReference type="Gene3D" id="3.30.420.10">
    <property type="entry name" value="Ribonuclease H-like superfamily/Ribonuclease H"/>
    <property type="match status" value="1"/>
</dbReference>
<dbReference type="InterPro" id="IPR012337">
    <property type="entry name" value="RNaseH-like_sf"/>
</dbReference>
<dbReference type="SUPFAM" id="SSF53098">
    <property type="entry name" value="Ribonuclease H-like"/>
    <property type="match status" value="1"/>
</dbReference>
<dbReference type="PANTHER" id="PTHR30231">
    <property type="entry name" value="DNA POLYMERASE III SUBUNIT EPSILON"/>
    <property type="match status" value="1"/>
</dbReference>
<organism evidence="5 6">
    <name type="scientific">Cytobacillus gottheilii</name>
    <dbReference type="NCBI Taxonomy" id="859144"/>
    <lineage>
        <taxon>Bacteria</taxon>
        <taxon>Bacillati</taxon>
        <taxon>Bacillota</taxon>
        <taxon>Bacilli</taxon>
        <taxon>Bacillales</taxon>
        <taxon>Bacillaceae</taxon>
        <taxon>Cytobacillus</taxon>
    </lineage>
</organism>
<evidence type="ECO:0000313" key="6">
    <source>
        <dbReference type="Proteomes" id="UP000679247"/>
    </source>
</evidence>
<protein>
    <submittedName>
        <fullName evidence="5">3'-5' exoribonuclease</fullName>
    </submittedName>
</protein>
<dbReference type="NCBIfam" id="NF005836">
    <property type="entry name" value="PRK07740.1"/>
    <property type="match status" value="1"/>
</dbReference>
<dbReference type="SMART" id="SM00479">
    <property type="entry name" value="EXOIII"/>
    <property type="match status" value="1"/>
</dbReference>
<dbReference type="CDD" id="cd06127">
    <property type="entry name" value="DEDDh"/>
    <property type="match status" value="1"/>
</dbReference>
<keyword evidence="6" id="KW-1185">Reference proteome</keyword>
<feature type="domain" description="Exonuclease" evidence="4">
    <location>
        <begin position="48"/>
        <end position="217"/>
    </location>
</feature>
<dbReference type="InterPro" id="IPR006054">
    <property type="entry name" value="DnaQ"/>
</dbReference>
<reference evidence="5 6" key="1">
    <citation type="submission" date="2021-03" db="EMBL/GenBank/DDBJ databases">
        <title>The first data on the complete genome of the tetrodotoxin-producing bacterium.</title>
        <authorList>
            <person name="Melnikova D.I."/>
            <person name="Nijland R."/>
            <person name="Magarlamov T.Y."/>
        </authorList>
    </citation>
    <scope>NUCLEOTIDE SEQUENCE [LARGE SCALE GENOMIC DNA]</scope>
    <source>
        <strain evidence="5 6">1839</strain>
    </source>
</reference>
<dbReference type="EMBL" id="CP071709">
    <property type="protein sequence ID" value="QVY63026.1"/>
    <property type="molecule type" value="Genomic_DNA"/>
</dbReference>
<proteinExistence type="predicted"/>
<dbReference type="RefSeq" id="WP_066447366.1">
    <property type="nucleotide sequence ID" value="NZ_CANKUS010000006.1"/>
</dbReference>
<gene>
    <name evidence="5" type="ORF">J1899_08285</name>
</gene>
<evidence type="ECO:0000256" key="1">
    <source>
        <dbReference type="ARBA" id="ARBA00022722"/>
    </source>
</evidence>